<dbReference type="Gene3D" id="3.30.1240.20">
    <property type="match status" value="1"/>
</dbReference>
<dbReference type="GO" id="GO:0016791">
    <property type="term" value="F:phosphatase activity"/>
    <property type="evidence" value="ECO:0007669"/>
    <property type="project" value="UniProtKB-ARBA"/>
</dbReference>
<evidence type="ECO:0000256" key="2">
    <source>
        <dbReference type="ARBA" id="ARBA00004699"/>
    </source>
</evidence>
<feature type="active site" description="Nucleophile" evidence="10">
    <location>
        <position position="27"/>
    </location>
</feature>
<sequence>MIKNHKKISNLDKNIKLLSIKKIIVFDLDGTLTKSKMNLDKEMANLICRLLEKKIVAVISGGNYPQFKKQFLEFLNCPKDHLKNLFILPTSGGRLYKYEDRMWRLAYKNILTTKEKSRIGDAFKKAFADIDYIPSEIIYGNVIEDRESQITFSALGQKASIAKKEEWNKKQDIRFQLKVALEKYLSDFEVRIGGLTSIDVTKKGIDKAYGIKKIAKLLSASIKEMAYIGDAIFEGGNDFAVVSIGIDTIQVSGITDVKYLIRKLLAKK</sequence>
<comment type="pathway">
    <text evidence="2">Nucleotide-sugar biosynthesis; GDP-alpha-D-mannose biosynthesis; alpha-D-mannose 1-phosphate from D-fructose 6-phosphate: step 2/2.</text>
</comment>
<dbReference type="SUPFAM" id="SSF56784">
    <property type="entry name" value="HAD-like"/>
    <property type="match status" value="1"/>
</dbReference>
<dbReference type="GO" id="GO:0006013">
    <property type="term" value="P:mannose metabolic process"/>
    <property type="evidence" value="ECO:0007669"/>
    <property type="project" value="TreeGrafter"/>
</dbReference>
<dbReference type="AlphaFoldDB" id="A0A2M6WW04"/>
<feature type="binding site" evidence="11">
    <location>
        <position position="199"/>
    </location>
    <ligand>
        <name>alpha-D-mannose 1-phosphate</name>
        <dbReference type="ChEBI" id="CHEBI:58409"/>
    </ligand>
</feature>
<name>A0A2M6WW04_9BACT</name>
<evidence type="ECO:0000313" key="14">
    <source>
        <dbReference type="Proteomes" id="UP000230481"/>
    </source>
</evidence>
<dbReference type="PANTHER" id="PTHR10466:SF0">
    <property type="entry name" value="PHOSPHOMANNOMUTASE"/>
    <property type="match status" value="1"/>
</dbReference>
<feature type="binding site" evidence="12">
    <location>
        <position position="230"/>
    </location>
    <ligand>
        <name>Mg(2+)</name>
        <dbReference type="ChEBI" id="CHEBI:18420"/>
        <label>2</label>
    </ligand>
</feature>
<comment type="similarity">
    <text evidence="3">Belongs to the eukaryotic PMM family.</text>
</comment>
<evidence type="ECO:0000313" key="13">
    <source>
        <dbReference type="EMBL" id="PIT96973.1"/>
    </source>
</evidence>
<evidence type="ECO:0000256" key="3">
    <source>
        <dbReference type="ARBA" id="ARBA00009736"/>
    </source>
</evidence>
<keyword evidence="8 12" id="KW-0460">Magnesium</keyword>
<dbReference type="GO" id="GO:0046872">
    <property type="term" value="F:metal ion binding"/>
    <property type="evidence" value="ECO:0007669"/>
    <property type="project" value="UniProtKB-KW"/>
</dbReference>
<feature type="binding site" evidence="11">
    <location>
        <position position="197"/>
    </location>
    <ligand>
        <name>alpha-D-mannose 1-phosphate</name>
        <dbReference type="ChEBI" id="CHEBI:58409"/>
    </ligand>
</feature>
<dbReference type="Gene3D" id="3.40.50.1000">
    <property type="entry name" value="HAD superfamily/HAD-like"/>
    <property type="match status" value="1"/>
</dbReference>
<protein>
    <recommendedName>
        <fullName evidence="5">phosphomannomutase</fullName>
        <ecNumber evidence="5">5.4.2.8</ecNumber>
    </recommendedName>
</protein>
<dbReference type="InterPro" id="IPR005002">
    <property type="entry name" value="PMM"/>
</dbReference>
<keyword evidence="7 12" id="KW-0479">Metal-binding</keyword>
<dbReference type="Pfam" id="PF08282">
    <property type="entry name" value="Hydrolase_3"/>
    <property type="match status" value="1"/>
</dbReference>
<evidence type="ECO:0000256" key="12">
    <source>
        <dbReference type="PIRSR" id="PIRSR605002-3"/>
    </source>
</evidence>
<evidence type="ECO:0000256" key="8">
    <source>
        <dbReference type="ARBA" id="ARBA00022842"/>
    </source>
</evidence>
<gene>
    <name evidence="13" type="ORF">COT82_00250</name>
</gene>
<dbReference type="InterPro" id="IPR036412">
    <property type="entry name" value="HAD-like_sf"/>
</dbReference>
<keyword evidence="9" id="KW-0413">Isomerase</keyword>
<dbReference type="UniPathway" id="UPA00126">
    <property type="reaction ID" value="UER00424"/>
</dbReference>
<evidence type="ECO:0000256" key="7">
    <source>
        <dbReference type="ARBA" id="ARBA00022723"/>
    </source>
</evidence>
<comment type="cofactor">
    <cofactor evidence="12">
        <name>Mg(2+)</name>
        <dbReference type="ChEBI" id="CHEBI:18420"/>
    </cofactor>
</comment>
<evidence type="ECO:0000256" key="1">
    <source>
        <dbReference type="ARBA" id="ARBA00004496"/>
    </source>
</evidence>
<keyword evidence="6" id="KW-0963">Cytoplasm</keyword>
<dbReference type="NCBIfam" id="TIGR01484">
    <property type="entry name" value="HAD-SF-IIB"/>
    <property type="match status" value="1"/>
</dbReference>
<dbReference type="Proteomes" id="UP000230481">
    <property type="component" value="Unassembled WGS sequence"/>
</dbReference>
<evidence type="ECO:0000256" key="6">
    <source>
        <dbReference type="ARBA" id="ARBA00022490"/>
    </source>
</evidence>
<organism evidence="13 14">
    <name type="scientific">Candidatus Campbellbacteria bacterium CG10_big_fil_rev_8_21_14_0_10_35_52</name>
    <dbReference type="NCBI Taxonomy" id="1974527"/>
    <lineage>
        <taxon>Bacteria</taxon>
        <taxon>Candidatus Campbelliibacteriota</taxon>
    </lineage>
</organism>
<dbReference type="InterPro" id="IPR043169">
    <property type="entry name" value="PMM_cap"/>
</dbReference>
<comment type="subcellular location">
    <subcellularLocation>
        <location evidence="1">Cytoplasm</location>
    </subcellularLocation>
</comment>
<dbReference type="GO" id="GO:0009298">
    <property type="term" value="P:GDP-mannose biosynthetic process"/>
    <property type="evidence" value="ECO:0007669"/>
    <property type="project" value="UniProtKB-UniPathway"/>
</dbReference>
<dbReference type="EMBL" id="PFAA01000006">
    <property type="protein sequence ID" value="PIT96973.1"/>
    <property type="molecule type" value="Genomic_DNA"/>
</dbReference>
<accession>A0A2M6WW04</accession>
<keyword evidence="13" id="KW-0378">Hydrolase</keyword>
<feature type="binding site" evidence="12">
    <location>
        <position position="27"/>
    </location>
    <ligand>
        <name>Mg(2+)</name>
        <dbReference type="ChEBI" id="CHEBI:18420"/>
        <label>1</label>
    </ligand>
</feature>
<evidence type="ECO:0000256" key="11">
    <source>
        <dbReference type="PIRSR" id="PIRSR605002-2"/>
    </source>
</evidence>
<dbReference type="GO" id="GO:0004615">
    <property type="term" value="F:phosphomannomutase activity"/>
    <property type="evidence" value="ECO:0007669"/>
    <property type="project" value="UniProtKB-EC"/>
</dbReference>
<feature type="binding site" evidence="12">
    <location>
        <position position="29"/>
    </location>
    <ligand>
        <name>Mg(2+)</name>
        <dbReference type="ChEBI" id="CHEBI:18420"/>
        <label>1</label>
    </ligand>
</feature>
<evidence type="ECO:0000256" key="9">
    <source>
        <dbReference type="ARBA" id="ARBA00023235"/>
    </source>
</evidence>
<reference evidence="14" key="1">
    <citation type="submission" date="2017-09" db="EMBL/GenBank/DDBJ databases">
        <title>Depth-based differentiation of microbial function through sediment-hosted aquifers and enrichment of novel symbionts in the deep terrestrial subsurface.</title>
        <authorList>
            <person name="Probst A.J."/>
            <person name="Ladd B."/>
            <person name="Jarett J.K."/>
            <person name="Geller-Mcgrath D.E."/>
            <person name="Sieber C.M.K."/>
            <person name="Emerson J.B."/>
            <person name="Anantharaman K."/>
            <person name="Thomas B.C."/>
            <person name="Malmstrom R."/>
            <person name="Stieglmeier M."/>
            <person name="Klingl A."/>
            <person name="Woyke T."/>
            <person name="Ryan C.M."/>
            <person name="Banfield J.F."/>
        </authorList>
    </citation>
    <scope>NUCLEOTIDE SEQUENCE [LARGE SCALE GENOMIC DNA]</scope>
</reference>
<feature type="binding site" evidence="11">
    <location>
        <position position="146"/>
    </location>
    <ligand>
        <name>alpha-D-mannose 1-phosphate</name>
        <dbReference type="ChEBI" id="CHEBI:58409"/>
    </ligand>
</feature>
<comment type="caution">
    <text evidence="13">The sequence shown here is derived from an EMBL/GenBank/DDBJ whole genome shotgun (WGS) entry which is preliminary data.</text>
</comment>
<dbReference type="PANTHER" id="PTHR10466">
    <property type="entry name" value="PHOSPHOMANNOMUTASE"/>
    <property type="match status" value="1"/>
</dbReference>
<dbReference type="InterPro" id="IPR006379">
    <property type="entry name" value="HAD-SF_hydro_IIB"/>
</dbReference>
<dbReference type="GO" id="GO:0005829">
    <property type="term" value="C:cytosol"/>
    <property type="evidence" value="ECO:0007669"/>
    <property type="project" value="TreeGrafter"/>
</dbReference>
<evidence type="ECO:0000256" key="5">
    <source>
        <dbReference type="ARBA" id="ARBA00012730"/>
    </source>
</evidence>
<dbReference type="EC" id="5.4.2.8" evidence="5"/>
<evidence type="ECO:0000256" key="4">
    <source>
        <dbReference type="ARBA" id="ARBA00011738"/>
    </source>
</evidence>
<evidence type="ECO:0000256" key="10">
    <source>
        <dbReference type="PIRSR" id="PIRSR605002-1"/>
    </source>
</evidence>
<comment type="subunit">
    <text evidence="4">Homodimer.</text>
</comment>
<proteinExistence type="inferred from homology"/>
<dbReference type="GO" id="GO:0006487">
    <property type="term" value="P:protein N-linked glycosylation"/>
    <property type="evidence" value="ECO:0007669"/>
    <property type="project" value="TreeGrafter"/>
</dbReference>
<feature type="active site" description="Proton donor/acceptor" evidence="10">
    <location>
        <position position="29"/>
    </location>
</feature>
<dbReference type="InterPro" id="IPR023214">
    <property type="entry name" value="HAD_sf"/>
</dbReference>